<proteinExistence type="inferred from homology"/>
<comment type="caution">
    <text evidence="9">The sequence shown here is derived from an EMBL/GenBank/DDBJ whole genome shotgun (WGS) entry which is preliminary data.</text>
</comment>
<dbReference type="PROSITE" id="PS50928">
    <property type="entry name" value="ABC_TM1"/>
    <property type="match status" value="1"/>
</dbReference>
<dbReference type="CDD" id="cd06261">
    <property type="entry name" value="TM_PBP2"/>
    <property type="match status" value="1"/>
</dbReference>
<dbReference type="AlphaFoldDB" id="A0AAJ1FKA4"/>
<dbReference type="InterPro" id="IPR000515">
    <property type="entry name" value="MetI-like"/>
</dbReference>
<dbReference type="InterPro" id="IPR045621">
    <property type="entry name" value="BPD_transp_1_N"/>
</dbReference>
<dbReference type="GO" id="GO:0055085">
    <property type="term" value="P:transmembrane transport"/>
    <property type="evidence" value="ECO:0007669"/>
    <property type="project" value="InterPro"/>
</dbReference>
<feature type="transmembrane region" description="Helical" evidence="7">
    <location>
        <begin position="14"/>
        <end position="39"/>
    </location>
</feature>
<evidence type="ECO:0000313" key="10">
    <source>
        <dbReference type="Proteomes" id="UP001155380"/>
    </source>
</evidence>
<evidence type="ECO:0000256" key="7">
    <source>
        <dbReference type="RuleBase" id="RU363032"/>
    </source>
</evidence>
<name>A0AAJ1FKA4_9HYPH</name>
<feature type="domain" description="ABC transmembrane type-1" evidence="8">
    <location>
        <begin position="108"/>
        <end position="313"/>
    </location>
</feature>
<dbReference type="SUPFAM" id="SSF161098">
    <property type="entry name" value="MetI-like"/>
    <property type="match status" value="1"/>
</dbReference>
<comment type="subcellular location">
    <subcellularLocation>
        <location evidence="1 7">Cell membrane</location>
        <topology evidence="1 7">Multi-pass membrane protein</topology>
    </subcellularLocation>
</comment>
<evidence type="ECO:0000256" key="5">
    <source>
        <dbReference type="ARBA" id="ARBA00022989"/>
    </source>
</evidence>
<sequence>MFVRLVPNIIARTVIVRLLLGLATLFGVSIIIFAAIAVLPGDFAKVALGRSATPETVANFRHLLGLDQPALLRYLHWIGGVARGDFGLSFSSGTGTPRTVASIIGPRIANTLTLAAVTACVAVPLALGLGLLAAMYRNSLLDRVLNTATLICISFPEFFVAYVLMLFFAVKIPLFYSLARISPDMSSMEMLARMALPIVTLCFGIVAHMMRMTRATIIGLMASPYIEMARLKGVAPWKIILRHALPNAWAPIVAVIAFNLAYLIVGVVVVEVVFVYPGIGQSMVDAVKSRDIPVVQACALIFAATFVILNLLADVLAVASNPRLRQPAS</sequence>
<dbReference type="Pfam" id="PF00528">
    <property type="entry name" value="BPD_transp_1"/>
    <property type="match status" value="1"/>
</dbReference>
<dbReference type="EMBL" id="JAMXLX010000007">
    <property type="protein sequence ID" value="MCO5959121.1"/>
    <property type="molecule type" value="Genomic_DNA"/>
</dbReference>
<dbReference type="Proteomes" id="UP001155380">
    <property type="component" value="Unassembled WGS sequence"/>
</dbReference>
<feature type="transmembrane region" description="Helical" evidence="7">
    <location>
        <begin position="248"/>
        <end position="274"/>
    </location>
</feature>
<gene>
    <name evidence="9" type="ORF">NBH21_20265</name>
</gene>
<dbReference type="GO" id="GO:0005886">
    <property type="term" value="C:plasma membrane"/>
    <property type="evidence" value="ECO:0007669"/>
    <property type="project" value="UniProtKB-SubCell"/>
</dbReference>
<evidence type="ECO:0000256" key="3">
    <source>
        <dbReference type="ARBA" id="ARBA00022475"/>
    </source>
</evidence>
<feature type="transmembrane region" description="Helical" evidence="7">
    <location>
        <begin position="190"/>
        <end position="210"/>
    </location>
</feature>
<evidence type="ECO:0000256" key="1">
    <source>
        <dbReference type="ARBA" id="ARBA00004651"/>
    </source>
</evidence>
<evidence type="ECO:0000256" key="2">
    <source>
        <dbReference type="ARBA" id="ARBA00022448"/>
    </source>
</evidence>
<dbReference type="Gene3D" id="1.10.3720.10">
    <property type="entry name" value="MetI-like"/>
    <property type="match status" value="1"/>
</dbReference>
<feature type="transmembrane region" description="Helical" evidence="7">
    <location>
        <begin position="294"/>
        <end position="319"/>
    </location>
</feature>
<comment type="similarity">
    <text evidence="7">Belongs to the binding-protein-dependent transport system permease family.</text>
</comment>
<reference evidence="9" key="1">
    <citation type="submission" date="2022-06" db="EMBL/GenBank/DDBJ databases">
        <authorList>
            <person name="Sun Q."/>
        </authorList>
    </citation>
    <scope>NUCLEOTIDE SEQUENCE</scope>
    <source>
        <strain evidence="9">S101</strain>
    </source>
</reference>
<keyword evidence="6 7" id="KW-0472">Membrane</keyword>
<keyword evidence="5 7" id="KW-1133">Transmembrane helix</keyword>
<feature type="transmembrane region" description="Helical" evidence="7">
    <location>
        <begin position="112"/>
        <end position="136"/>
    </location>
</feature>
<evidence type="ECO:0000256" key="4">
    <source>
        <dbReference type="ARBA" id="ARBA00022692"/>
    </source>
</evidence>
<feature type="transmembrane region" description="Helical" evidence="7">
    <location>
        <begin position="148"/>
        <end position="170"/>
    </location>
</feature>
<organism evidence="9 10">
    <name type="scientific">Ciceribacter sichuanensis</name>
    <dbReference type="NCBI Taxonomy" id="2949647"/>
    <lineage>
        <taxon>Bacteria</taxon>
        <taxon>Pseudomonadati</taxon>
        <taxon>Pseudomonadota</taxon>
        <taxon>Alphaproteobacteria</taxon>
        <taxon>Hyphomicrobiales</taxon>
        <taxon>Rhizobiaceae</taxon>
        <taxon>Ciceribacter</taxon>
    </lineage>
</organism>
<evidence type="ECO:0000313" key="9">
    <source>
        <dbReference type="EMBL" id="MCO5959121.1"/>
    </source>
</evidence>
<keyword evidence="3" id="KW-1003">Cell membrane</keyword>
<dbReference type="InterPro" id="IPR035906">
    <property type="entry name" value="MetI-like_sf"/>
</dbReference>
<keyword evidence="2 7" id="KW-0813">Transport</keyword>
<dbReference type="Pfam" id="PF19300">
    <property type="entry name" value="BPD_transp_1_N"/>
    <property type="match status" value="1"/>
</dbReference>
<evidence type="ECO:0000259" key="8">
    <source>
        <dbReference type="PROSITE" id="PS50928"/>
    </source>
</evidence>
<dbReference type="PANTHER" id="PTHR43163:SF3">
    <property type="entry name" value="PEPTIDE ABC TRANSPORTER PERMEASE PROTEIN"/>
    <property type="match status" value="1"/>
</dbReference>
<dbReference type="RefSeq" id="WP_250914292.1">
    <property type="nucleotide sequence ID" value="NZ_JAMXLX010000007.1"/>
</dbReference>
<keyword evidence="4 7" id="KW-0812">Transmembrane</keyword>
<dbReference type="PANTHER" id="PTHR43163">
    <property type="entry name" value="DIPEPTIDE TRANSPORT SYSTEM PERMEASE PROTEIN DPPB-RELATED"/>
    <property type="match status" value="1"/>
</dbReference>
<accession>A0AAJ1FKA4</accession>
<evidence type="ECO:0000256" key="6">
    <source>
        <dbReference type="ARBA" id="ARBA00023136"/>
    </source>
</evidence>
<protein>
    <submittedName>
        <fullName evidence="9">ABC transporter permease</fullName>
    </submittedName>
</protein>